<dbReference type="AlphaFoldDB" id="A0A7W5ZJX5"/>
<dbReference type="RefSeq" id="WP_183973939.1">
    <property type="nucleotide sequence ID" value="NZ_JACIBY010000004.1"/>
</dbReference>
<name>A0A7W5ZJX5_9BACT</name>
<evidence type="ECO:0000313" key="2">
    <source>
        <dbReference type="Proteomes" id="UP000541352"/>
    </source>
</evidence>
<accession>A0A7W5ZJX5</accession>
<reference evidence="1 2" key="1">
    <citation type="submission" date="2020-08" db="EMBL/GenBank/DDBJ databases">
        <title>Genomic Encyclopedia of Type Strains, Phase IV (KMG-IV): sequencing the most valuable type-strain genomes for metagenomic binning, comparative biology and taxonomic classification.</title>
        <authorList>
            <person name="Goeker M."/>
        </authorList>
    </citation>
    <scope>NUCLEOTIDE SEQUENCE [LARGE SCALE GENOMIC DNA]</scope>
    <source>
        <strain evidence="1 2">DSM 17976</strain>
    </source>
</reference>
<dbReference type="Proteomes" id="UP000541352">
    <property type="component" value="Unassembled WGS sequence"/>
</dbReference>
<proteinExistence type="predicted"/>
<organism evidence="1 2">
    <name type="scientific">Runella defluvii</name>
    <dbReference type="NCBI Taxonomy" id="370973"/>
    <lineage>
        <taxon>Bacteria</taxon>
        <taxon>Pseudomonadati</taxon>
        <taxon>Bacteroidota</taxon>
        <taxon>Cytophagia</taxon>
        <taxon>Cytophagales</taxon>
        <taxon>Spirosomataceae</taxon>
        <taxon>Runella</taxon>
    </lineage>
</organism>
<dbReference type="EMBL" id="JACIBY010000004">
    <property type="protein sequence ID" value="MBB3838476.1"/>
    <property type="molecule type" value="Genomic_DNA"/>
</dbReference>
<comment type="caution">
    <text evidence="1">The sequence shown here is derived from an EMBL/GenBank/DDBJ whole genome shotgun (WGS) entry which is preliminary data.</text>
</comment>
<keyword evidence="2" id="KW-1185">Reference proteome</keyword>
<evidence type="ECO:0000313" key="1">
    <source>
        <dbReference type="EMBL" id="MBB3838476.1"/>
    </source>
</evidence>
<sequence length="182" mass="20738">MKRFVSILLFGLLLYNMVGYSVVYWLGGNVALEVQKDEPLSAVQEGDFVTVKVPVSLPYQTDWTAPEPVQGTIQAGSEFYEMVEQIMLNDTLFIKCKPNRDARANFEALSEHIDQHIKNQTTEFPKPSKSWAGQWLKEYVSFQRLHVFYVVEWLTDSTPLTTSLSSFLSRTTRVVSPPPELA</sequence>
<gene>
    <name evidence="1" type="ORF">FHS57_002481</name>
</gene>
<protein>
    <submittedName>
        <fullName evidence="1">Uncharacterized protein</fullName>
    </submittedName>
</protein>